<comment type="caution">
    <text evidence="2">The sequence shown here is derived from an EMBL/GenBank/DDBJ whole genome shotgun (WGS) entry which is preliminary data.</text>
</comment>
<evidence type="ECO:0000313" key="3">
    <source>
        <dbReference type="Proteomes" id="UP000190648"/>
    </source>
</evidence>
<proteinExistence type="predicted"/>
<protein>
    <submittedName>
        <fullName evidence="2">Uncharacterized protein</fullName>
    </submittedName>
</protein>
<evidence type="ECO:0000256" key="1">
    <source>
        <dbReference type="SAM" id="MobiDB-lite"/>
    </source>
</evidence>
<dbReference type="AlphaFoldDB" id="A0A1V4KXY0"/>
<sequence length="95" mass="10510">MPFETKAICSKRLEKIPACPRSSAASDSLPGVTSCFERWGDIEVTAQHHELLRTPSWGNITQAPGQSPASKRWCEKSRSRTGAMGHPEKEEKVSE</sequence>
<gene>
    <name evidence="2" type="ORF">AV530_003588</name>
</gene>
<name>A0A1V4KXY0_PATFA</name>
<dbReference type="Proteomes" id="UP000190648">
    <property type="component" value="Unassembled WGS sequence"/>
</dbReference>
<accession>A0A1V4KXY0</accession>
<feature type="compositionally biased region" description="Polar residues" evidence="1">
    <location>
        <begin position="56"/>
        <end position="69"/>
    </location>
</feature>
<organism evidence="2 3">
    <name type="scientific">Patagioenas fasciata monilis</name>
    <dbReference type="NCBI Taxonomy" id="372326"/>
    <lineage>
        <taxon>Eukaryota</taxon>
        <taxon>Metazoa</taxon>
        <taxon>Chordata</taxon>
        <taxon>Craniata</taxon>
        <taxon>Vertebrata</taxon>
        <taxon>Euteleostomi</taxon>
        <taxon>Archelosauria</taxon>
        <taxon>Archosauria</taxon>
        <taxon>Dinosauria</taxon>
        <taxon>Saurischia</taxon>
        <taxon>Theropoda</taxon>
        <taxon>Coelurosauria</taxon>
        <taxon>Aves</taxon>
        <taxon>Neognathae</taxon>
        <taxon>Neoaves</taxon>
        <taxon>Columbimorphae</taxon>
        <taxon>Columbiformes</taxon>
        <taxon>Columbidae</taxon>
        <taxon>Patagioenas</taxon>
    </lineage>
</organism>
<feature type="region of interest" description="Disordered" evidence="1">
    <location>
        <begin position="56"/>
        <end position="95"/>
    </location>
</feature>
<keyword evidence="3" id="KW-1185">Reference proteome</keyword>
<evidence type="ECO:0000313" key="2">
    <source>
        <dbReference type="EMBL" id="OPJ89344.1"/>
    </source>
</evidence>
<feature type="compositionally biased region" description="Basic and acidic residues" evidence="1">
    <location>
        <begin position="86"/>
        <end position="95"/>
    </location>
</feature>
<reference evidence="2 3" key="1">
    <citation type="submission" date="2016-02" db="EMBL/GenBank/DDBJ databases">
        <title>Band-tailed pigeon sequencing and assembly.</title>
        <authorList>
            <person name="Soares A.E."/>
            <person name="Novak B.J."/>
            <person name="Rice E.S."/>
            <person name="O'Connell B."/>
            <person name="Chang D."/>
            <person name="Weber S."/>
            <person name="Shapiro B."/>
        </authorList>
    </citation>
    <scope>NUCLEOTIDE SEQUENCE [LARGE SCALE GENOMIC DNA]</scope>
    <source>
        <strain evidence="2">BTP2013</strain>
        <tissue evidence="2">Blood</tissue>
    </source>
</reference>
<dbReference type="EMBL" id="LSYS01001150">
    <property type="protein sequence ID" value="OPJ89344.1"/>
    <property type="molecule type" value="Genomic_DNA"/>
</dbReference>